<dbReference type="HOGENOM" id="CLU_182197_0_0_9"/>
<dbReference type="AlphaFoldDB" id="C2JWC0"/>
<organism evidence="1 2">
    <name type="scientific">Lacticaseibacillus rhamnosus (strain LMS2-1)</name>
    <dbReference type="NCBI Taxonomy" id="525361"/>
    <lineage>
        <taxon>Bacteria</taxon>
        <taxon>Bacillati</taxon>
        <taxon>Bacillota</taxon>
        <taxon>Bacilli</taxon>
        <taxon>Lactobacillales</taxon>
        <taxon>Lactobacillaceae</taxon>
        <taxon>Lacticaseibacillus</taxon>
    </lineage>
</organism>
<protein>
    <submittedName>
        <fullName evidence="1">Uncharacterized protein</fullName>
    </submittedName>
</protein>
<name>C2JWC0_LACRM</name>
<gene>
    <name evidence="1" type="ORF">HMPREF0539_1204</name>
</gene>
<dbReference type="EMBL" id="ACIZ01000053">
    <property type="protein sequence ID" value="EEN80656.1"/>
    <property type="molecule type" value="Genomic_DNA"/>
</dbReference>
<keyword evidence="2" id="KW-1185">Reference proteome</keyword>
<proteinExistence type="predicted"/>
<sequence length="98" mass="11872">MKKSRTGRPNLDEETQKRSWKRLTEFKDYIIGILKNQREEPNGKFGHQFMRITPYTVILFAWDNTAKQKTQIEIHSKEKKPNEVAWENLYPEYEWVNV</sequence>
<dbReference type="Proteomes" id="UP000004525">
    <property type="component" value="Unassembled WGS sequence"/>
</dbReference>
<accession>C2JWC0</accession>
<reference evidence="1" key="1">
    <citation type="submission" date="2009-01" db="EMBL/GenBank/DDBJ databases">
        <authorList>
            <person name="Qin X."/>
            <person name="Bachman B."/>
            <person name="Battles P."/>
            <person name="Bell A."/>
            <person name="Bess C."/>
            <person name="Bickham C."/>
            <person name="Chaboub L."/>
            <person name="Chen D."/>
            <person name="Coyle M."/>
            <person name="Deiros D.R."/>
            <person name="Dinh H."/>
            <person name="Forbes L."/>
            <person name="Fowler G."/>
            <person name="Francisco L."/>
            <person name="Fu Q."/>
            <person name="Gubbala S."/>
            <person name="Hale W."/>
            <person name="Han Y."/>
            <person name="Hemphill L."/>
            <person name="Highlander S.K."/>
            <person name="Hirani K."/>
            <person name="Hogues M."/>
            <person name="Jackson L."/>
            <person name="Jakkamsetti A."/>
            <person name="Javaid M."/>
            <person name="Jiang H."/>
            <person name="Korchina V."/>
            <person name="Kovar C."/>
            <person name="Lara F."/>
            <person name="Lee S."/>
            <person name="Mata R."/>
            <person name="Mathew T."/>
            <person name="Moen C."/>
            <person name="Morales K."/>
            <person name="Munidasa M."/>
            <person name="Nazareth L."/>
            <person name="Ngo R."/>
            <person name="Nguyen L."/>
            <person name="Okwuonu G."/>
            <person name="Ongeri F."/>
            <person name="Patil S."/>
            <person name="Petrosino J."/>
            <person name="Pham C."/>
            <person name="Pham P."/>
            <person name="Pu L.-L."/>
            <person name="Puazo M."/>
            <person name="Raj R."/>
            <person name="Reid J."/>
            <person name="Rouhana J."/>
            <person name="Saada N."/>
            <person name="Shang Y."/>
            <person name="Simmons D."/>
            <person name="Thornton R."/>
            <person name="Warren J."/>
            <person name="Weissenberger G."/>
            <person name="Zhang J."/>
            <person name="Zhang L."/>
            <person name="Zhou C."/>
            <person name="Zhu D."/>
            <person name="Muzny D."/>
            <person name="Worley K."/>
            <person name="Gibbs R."/>
        </authorList>
    </citation>
    <scope>NUCLEOTIDE SEQUENCE [LARGE SCALE GENOMIC DNA]</scope>
    <source>
        <strain evidence="1">LMS2-1</strain>
    </source>
</reference>
<evidence type="ECO:0000313" key="2">
    <source>
        <dbReference type="Proteomes" id="UP000004525"/>
    </source>
</evidence>
<evidence type="ECO:0000313" key="1">
    <source>
        <dbReference type="EMBL" id="EEN80656.1"/>
    </source>
</evidence>
<comment type="caution">
    <text evidence="1">The sequence shown here is derived from an EMBL/GenBank/DDBJ whole genome shotgun (WGS) entry which is preliminary data.</text>
</comment>